<dbReference type="AlphaFoldDB" id="A0A6J4S8W9"/>
<proteinExistence type="predicted"/>
<dbReference type="EMBL" id="CADCVV010000037">
    <property type="protein sequence ID" value="CAA9486298.1"/>
    <property type="molecule type" value="Genomic_DNA"/>
</dbReference>
<reference evidence="2" key="1">
    <citation type="submission" date="2020-02" db="EMBL/GenBank/DDBJ databases">
        <authorList>
            <person name="Meier V. D."/>
        </authorList>
    </citation>
    <scope>NUCLEOTIDE SEQUENCE</scope>
    <source>
        <strain evidence="2">AVDCRST_MAG17</strain>
    </source>
</reference>
<sequence>AEPVTPACAPSGPQRRYGRLPAALRRGALRRGRRGRRRAPRRRHAAAHRRCLPRLLRRSRPCHLPLSNPL</sequence>
<evidence type="ECO:0000313" key="2">
    <source>
        <dbReference type="EMBL" id="CAA9486298.1"/>
    </source>
</evidence>
<feature type="region of interest" description="Disordered" evidence="1">
    <location>
        <begin position="27"/>
        <end position="48"/>
    </location>
</feature>
<organism evidence="2">
    <name type="scientific">uncultured Solirubrobacterales bacterium</name>
    <dbReference type="NCBI Taxonomy" id="768556"/>
    <lineage>
        <taxon>Bacteria</taxon>
        <taxon>Bacillati</taxon>
        <taxon>Actinomycetota</taxon>
        <taxon>Thermoleophilia</taxon>
        <taxon>Solirubrobacterales</taxon>
        <taxon>environmental samples</taxon>
    </lineage>
</organism>
<feature type="non-terminal residue" evidence="2">
    <location>
        <position position="1"/>
    </location>
</feature>
<feature type="non-terminal residue" evidence="2">
    <location>
        <position position="70"/>
    </location>
</feature>
<protein>
    <submittedName>
        <fullName evidence="2">Uncharacterized protein</fullName>
    </submittedName>
</protein>
<accession>A0A6J4S8W9</accession>
<name>A0A6J4S8W9_9ACTN</name>
<gene>
    <name evidence="2" type="ORF">AVDCRST_MAG17-500</name>
</gene>
<evidence type="ECO:0000256" key="1">
    <source>
        <dbReference type="SAM" id="MobiDB-lite"/>
    </source>
</evidence>